<organism evidence="4 5">
    <name type="scientific">Chlorogloeopsis fritschii PCC 6912</name>
    <dbReference type="NCBI Taxonomy" id="211165"/>
    <lineage>
        <taxon>Bacteria</taxon>
        <taxon>Bacillati</taxon>
        <taxon>Cyanobacteriota</taxon>
        <taxon>Cyanophyceae</taxon>
        <taxon>Nostocales</taxon>
        <taxon>Chlorogloeopsidaceae</taxon>
        <taxon>Chlorogloeopsis</taxon>
    </lineage>
</organism>
<dbReference type="STRING" id="211165.GCA_000317285_02364"/>
<dbReference type="Pfam" id="PF08797">
    <property type="entry name" value="HIRAN"/>
    <property type="match status" value="1"/>
</dbReference>
<dbReference type="Proteomes" id="UP000268857">
    <property type="component" value="Unassembled WGS sequence"/>
</dbReference>
<dbReference type="SMART" id="SM00910">
    <property type="entry name" value="HIRAN"/>
    <property type="match status" value="1"/>
</dbReference>
<dbReference type="InterPro" id="IPR014905">
    <property type="entry name" value="HIRAN"/>
</dbReference>
<evidence type="ECO:0000256" key="1">
    <source>
        <dbReference type="ARBA" id="ARBA00022723"/>
    </source>
</evidence>
<evidence type="ECO:0000313" key="5">
    <source>
        <dbReference type="Proteomes" id="UP000268857"/>
    </source>
</evidence>
<evidence type="ECO:0000256" key="2">
    <source>
        <dbReference type="ARBA" id="ARBA00022801"/>
    </source>
</evidence>
<dbReference type="RefSeq" id="WP_016878676.1">
    <property type="nucleotide sequence ID" value="NZ_AJLN01000068.1"/>
</dbReference>
<dbReference type="GO" id="GO:0008270">
    <property type="term" value="F:zinc ion binding"/>
    <property type="evidence" value="ECO:0007669"/>
    <property type="project" value="InterPro"/>
</dbReference>
<keyword evidence="5" id="KW-1185">Reference proteome</keyword>
<name>A0A433NF52_CHLFR</name>
<sequence>MKTPKTLFLAWQDPNTRSWFPIGRLTFDGMSYQFVYTQGVKEAQQKCGFEPLSSFPELNKVYTSTQLFPVFSNRLMPRSRPDYSSFIQWLNIPEHEDDPIAMLARSGGQRETDTLTVFPRPEPDSDGRYHFHFFSHGLRHLPQCAIERINLFVPGEKLWLSHEFQNPYDSQALTLNTEDHYIVGYCPRYLRSEVFKLLWQDPSLVDLRVERVNRPPTPLQFRLLCNITAQCKDGFRPFSGQEYQPLIEEDMILETML</sequence>
<evidence type="ECO:0000313" key="4">
    <source>
        <dbReference type="EMBL" id="RUR80777.1"/>
    </source>
</evidence>
<accession>A0A433NF52</accession>
<reference evidence="4 5" key="1">
    <citation type="journal article" date="2019" name="Genome Biol. Evol.">
        <title>Day and night: Metabolic profiles and evolutionary relationships of six axenic non-marine cyanobacteria.</title>
        <authorList>
            <person name="Will S.E."/>
            <person name="Henke P."/>
            <person name="Boedeker C."/>
            <person name="Huang S."/>
            <person name="Brinkmann H."/>
            <person name="Rohde M."/>
            <person name="Jarek M."/>
            <person name="Friedl T."/>
            <person name="Seufert S."/>
            <person name="Schumacher M."/>
            <person name="Overmann J."/>
            <person name="Neumann-Schaal M."/>
            <person name="Petersen J."/>
        </authorList>
    </citation>
    <scope>NUCLEOTIDE SEQUENCE [LARGE SCALE GENOMIC DNA]</scope>
    <source>
        <strain evidence="4 5">PCC 6912</strain>
    </source>
</reference>
<keyword evidence="4" id="KW-0540">Nuclease</keyword>
<feature type="domain" description="HIRAN" evidence="3">
    <location>
        <begin position="128"/>
        <end position="233"/>
    </location>
</feature>
<gene>
    <name evidence="4" type="ORF">PCC6912_27990</name>
</gene>
<protein>
    <submittedName>
        <fullName evidence="4">Restriction endonuclease</fullName>
    </submittedName>
</protein>
<dbReference type="Gene3D" id="3.30.70.2330">
    <property type="match status" value="1"/>
</dbReference>
<keyword evidence="2" id="KW-0378">Hydrolase</keyword>
<dbReference type="EMBL" id="RSCJ01000010">
    <property type="protein sequence ID" value="RUR80777.1"/>
    <property type="molecule type" value="Genomic_DNA"/>
</dbReference>
<dbReference type="GO" id="GO:0004519">
    <property type="term" value="F:endonuclease activity"/>
    <property type="evidence" value="ECO:0007669"/>
    <property type="project" value="UniProtKB-KW"/>
</dbReference>
<dbReference type="AlphaFoldDB" id="A0A433NF52"/>
<evidence type="ECO:0000259" key="3">
    <source>
        <dbReference type="SMART" id="SM00910"/>
    </source>
</evidence>
<dbReference type="OrthoDB" id="452395at2"/>
<dbReference type="GO" id="GO:0003676">
    <property type="term" value="F:nucleic acid binding"/>
    <property type="evidence" value="ECO:0007669"/>
    <property type="project" value="InterPro"/>
</dbReference>
<comment type="caution">
    <text evidence="4">The sequence shown here is derived from an EMBL/GenBank/DDBJ whole genome shotgun (WGS) entry which is preliminary data.</text>
</comment>
<keyword evidence="4" id="KW-0255">Endonuclease</keyword>
<proteinExistence type="predicted"/>
<keyword evidence="1" id="KW-0479">Metal-binding</keyword>
<dbReference type="GO" id="GO:0016818">
    <property type="term" value="F:hydrolase activity, acting on acid anhydrides, in phosphorus-containing anhydrides"/>
    <property type="evidence" value="ECO:0007669"/>
    <property type="project" value="InterPro"/>
</dbReference>